<dbReference type="Gene3D" id="1.10.260.40">
    <property type="entry name" value="lambda repressor-like DNA-binding domains"/>
    <property type="match status" value="1"/>
</dbReference>
<dbReference type="PROSITE" id="PS50943">
    <property type="entry name" value="HTH_CROC1"/>
    <property type="match status" value="1"/>
</dbReference>
<sequence>MDRHTLITHISAKLKLLRVESGYTQDDMAFVLGVSKKTLVQIEKGRANANWTTVVAIAVLFRDSEILRHYLGEDIVEVIETIAHEKVLGKIHIPINKDIWINVDVKDNFILQQHKLSNHFRIVNQQNIRILSTIHKDIAMDAFDSLA</sequence>
<comment type="caution">
    <text evidence="2">The sequence shown here is derived from an EMBL/GenBank/DDBJ whole genome shotgun (WGS) entry which is preliminary data.</text>
</comment>
<dbReference type="CDD" id="cd00093">
    <property type="entry name" value="HTH_XRE"/>
    <property type="match status" value="1"/>
</dbReference>
<gene>
    <name evidence="2" type="ORF">HNQ94_003776</name>
</gene>
<feature type="domain" description="HTH cro/C1-type" evidence="1">
    <location>
        <begin position="14"/>
        <end position="67"/>
    </location>
</feature>
<keyword evidence="2" id="KW-0238">DNA-binding</keyword>
<dbReference type="Proteomes" id="UP000581688">
    <property type="component" value="Unassembled WGS sequence"/>
</dbReference>
<dbReference type="GO" id="GO:0003677">
    <property type="term" value="F:DNA binding"/>
    <property type="evidence" value="ECO:0007669"/>
    <property type="project" value="UniProtKB-KW"/>
</dbReference>
<protein>
    <submittedName>
        <fullName evidence="2">DNA-binding XRE family transcriptional regulator</fullName>
    </submittedName>
</protein>
<evidence type="ECO:0000313" key="2">
    <source>
        <dbReference type="EMBL" id="MBB6455276.1"/>
    </source>
</evidence>
<organism evidence="2 3">
    <name type="scientific">Salirhabdus euzebyi</name>
    <dbReference type="NCBI Taxonomy" id="394506"/>
    <lineage>
        <taxon>Bacteria</taxon>
        <taxon>Bacillati</taxon>
        <taxon>Bacillota</taxon>
        <taxon>Bacilli</taxon>
        <taxon>Bacillales</taxon>
        <taxon>Bacillaceae</taxon>
        <taxon>Salirhabdus</taxon>
    </lineage>
</organism>
<reference evidence="2 3" key="1">
    <citation type="submission" date="2020-08" db="EMBL/GenBank/DDBJ databases">
        <title>Genomic Encyclopedia of Type Strains, Phase IV (KMG-IV): sequencing the most valuable type-strain genomes for metagenomic binning, comparative biology and taxonomic classification.</title>
        <authorList>
            <person name="Goeker M."/>
        </authorList>
    </citation>
    <scope>NUCLEOTIDE SEQUENCE [LARGE SCALE GENOMIC DNA]</scope>
    <source>
        <strain evidence="2 3">DSM 19612</strain>
    </source>
</reference>
<evidence type="ECO:0000259" key="1">
    <source>
        <dbReference type="PROSITE" id="PS50943"/>
    </source>
</evidence>
<proteinExistence type="predicted"/>
<dbReference type="AlphaFoldDB" id="A0A841QA52"/>
<dbReference type="SMART" id="SM00530">
    <property type="entry name" value="HTH_XRE"/>
    <property type="match status" value="1"/>
</dbReference>
<dbReference type="InterPro" id="IPR010982">
    <property type="entry name" value="Lambda_DNA-bd_dom_sf"/>
</dbReference>
<dbReference type="SUPFAM" id="SSF47413">
    <property type="entry name" value="lambda repressor-like DNA-binding domains"/>
    <property type="match status" value="1"/>
</dbReference>
<keyword evidence="3" id="KW-1185">Reference proteome</keyword>
<dbReference type="Pfam" id="PF13560">
    <property type="entry name" value="HTH_31"/>
    <property type="match status" value="1"/>
</dbReference>
<evidence type="ECO:0000313" key="3">
    <source>
        <dbReference type="Proteomes" id="UP000581688"/>
    </source>
</evidence>
<dbReference type="RefSeq" id="WP_174497749.1">
    <property type="nucleotide sequence ID" value="NZ_CADDWK010000019.1"/>
</dbReference>
<name>A0A841QA52_9BACI</name>
<accession>A0A841QA52</accession>
<dbReference type="EMBL" id="JACHGH010000018">
    <property type="protein sequence ID" value="MBB6455276.1"/>
    <property type="molecule type" value="Genomic_DNA"/>
</dbReference>
<dbReference type="InterPro" id="IPR001387">
    <property type="entry name" value="Cro/C1-type_HTH"/>
</dbReference>